<sequence>MRNISIVTAFCADQIRDRLSFEKRFLVEEGINVNIDEREQGDLTFFKCNINNIDEFMSNEDISRLNFEELFKDYIISALADIIVNDLEVILIDQIINNQCQDYAQDEQKFIYKLALDKLNLLKEKEDETFLSQMNKKNRIKLELSHYLDINDKIILEGFIRFRLKDYFKELVVAVECAKDDFMMEKEYEEFINLLRYFVDIQEPQVKLVHVVKDSKSGYKLLDDSHEIIQNEYLQGFVLEMVDDELHYEDLLISALITVAPKKIKLHLKEDSDVVETVKNVFNDKVVTCQGCEYCNKASVNKVLESER</sequence>
<dbReference type="Proteomes" id="UP000190625">
    <property type="component" value="Unassembled WGS sequence"/>
</dbReference>
<keyword evidence="2" id="KW-1185">Reference proteome</keyword>
<protein>
    <submittedName>
        <fullName evidence="1">Putative sporulation protein YtxC</fullName>
    </submittedName>
</protein>
<name>A0A1T4PRM8_9FIRM</name>
<evidence type="ECO:0000313" key="1">
    <source>
        <dbReference type="EMBL" id="SJZ94252.1"/>
    </source>
</evidence>
<evidence type="ECO:0000313" key="2">
    <source>
        <dbReference type="Proteomes" id="UP000190625"/>
    </source>
</evidence>
<accession>A0A1T4PRM8</accession>
<dbReference type="RefSeq" id="WP_078810722.1">
    <property type="nucleotide sequence ID" value="NZ_FUWM01000021.1"/>
</dbReference>
<proteinExistence type="predicted"/>
<dbReference type="InterPro" id="IPR014199">
    <property type="entry name" value="Spore_YtxC"/>
</dbReference>
<dbReference type="EMBL" id="FUWM01000021">
    <property type="protein sequence ID" value="SJZ94252.1"/>
    <property type="molecule type" value="Genomic_DNA"/>
</dbReference>
<reference evidence="2" key="1">
    <citation type="submission" date="2017-02" db="EMBL/GenBank/DDBJ databases">
        <authorList>
            <person name="Varghese N."/>
            <person name="Submissions S."/>
        </authorList>
    </citation>
    <scope>NUCLEOTIDE SEQUENCE [LARGE SCALE GENOMIC DNA]</scope>
    <source>
        <strain evidence="2">ATCC BAA-73</strain>
    </source>
</reference>
<dbReference type="AlphaFoldDB" id="A0A1T4PRM8"/>
<dbReference type="STRING" id="142842.SAMN02745118_02283"/>
<gene>
    <name evidence="1" type="ORF">SAMN02745118_02283</name>
</gene>
<organism evidence="1 2">
    <name type="scientific">Selenihalanaerobacter shriftii</name>
    <dbReference type="NCBI Taxonomy" id="142842"/>
    <lineage>
        <taxon>Bacteria</taxon>
        <taxon>Bacillati</taxon>
        <taxon>Bacillota</taxon>
        <taxon>Clostridia</taxon>
        <taxon>Halanaerobiales</taxon>
        <taxon>Halobacteroidaceae</taxon>
        <taxon>Selenihalanaerobacter</taxon>
    </lineage>
</organism>
<dbReference type="Pfam" id="PF08812">
    <property type="entry name" value="YtxC"/>
    <property type="match status" value="1"/>
</dbReference>
<dbReference type="OrthoDB" id="2986513at2"/>